<dbReference type="Pfam" id="PF03936">
    <property type="entry name" value="Terpene_synth_C"/>
    <property type="match status" value="1"/>
</dbReference>
<dbReference type="UniPathway" id="UPA00213"/>
<dbReference type="InterPro" id="IPR043502">
    <property type="entry name" value="DNA/RNA_pol_sf"/>
</dbReference>
<dbReference type="InterPro" id="IPR050148">
    <property type="entry name" value="Terpene_synthase-like"/>
</dbReference>
<reference evidence="9" key="2">
    <citation type="journal article" date="2017" name="J. Anim. Genet.">
        <title>Multiple reference genome sequences of hot pepper reveal the massive evolution of plant disease resistance genes by retroduplication.</title>
        <authorList>
            <person name="Kim S."/>
            <person name="Park J."/>
            <person name="Yeom S.-I."/>
            <person name="Kim Y.-M."/>
            <person name="Seo E."/>
            <person name="Kim K.-T."/>
            <person name="Kim M.-S."/>
            <person name="Lee J.M."/>
            <person name="Cheong K."/>
            <person name="Shin H.-S."/>
            <person name="Kim S.-B."/>
            <person name="Han K."/>
            <person name="Lee J."/>
            <person name="Park M."/>
            <person name="Lee H.-A."/>
            <person name="Lee H.-Y."/>
            <person name="Lee Y."/>
            <person name="Oh S."/>
            <person name="Lee J.H."/>
            <person name="Choi E."/>
            <person name="Choi E."/>
            <person name="Lee S.E."/>
            <person name="Jeon J."/>
            <person name="Kim H."/>
            <person name="Choi G."/>
            <person name="Song H."/>
            <person name="Lee J."/>
            <person name="Lee S.-C."/>
            <person name="Kwon J.-K."/>
            <person name="Lee H.-Y."/>
            <person name="Koo N."/>
            <person name="Hong Y."/>
            <person name="Kim R.W."/>
            <person name="Kang W.-H."/>
            <person name="Huh J.H."/>
            <person name="Kang B.-C."/>
            <person name="Yang T.-J."/>
            <person name="Lee Y.-H."/>
            <person name="Bennetzen J.L."/>
            <person name="Choi D."/>
        </authorList>
    </citation>
    <scope>NUCLEOTIDE SEQUENCE [LARGE SCALE GENOMIC DNA]</scope>
    <source>
        <strain evidence="9">cv. PBC81</strain>
    </source>
</reference>
<dbReference type="Gene3D" id="1.50.10.130">
    <property type="entry name" value="Terpene synthase, N-terminal domain"/>
    <property type="match status" value="1"/>
</dbReference>
<dbReference type="InterPro" id="IPR034741">
    <property type="entry name" value="Terpene_cyclase-like_1_C"/>
</dbReference>
<dbReference type="InterPro" id="IPR005630">
    <property type="entry name" value="Terpene_synthase_metal-bd"/>
</dbReference>
<dbReference type="CDD" id="cd00684">
    <property type="entry name" value="Terpene_cyclase_plant_C1"/>
    <property type="match status" value="1"/>
</dbReference>
<evidence type="ECO:0000256" key="5">
    <source>
        <dbReference type="ARBA" id="ARBA00023239"/>
    </source>
</evidence>
<keyword evidence="4" id="KW-0460">Magnesium</keyword>
<dbReference type="SFLD" id="SFLDG01019">
    <property type="entry name" value="Terpene_Cyclase_Like_1_C_Termi"/>
    <property type="match status" value="1"/>
</dbReference>
<reference evidence="8 9" key="1">
    <citation type="journal article" date="2017" name="Genome Biol.">
        <title>New reference genome sequences of hot pepper reveal the massive evolution of plant disease-resistance genes by retroduplication.</title>
        <authorList>
            <person name="Kim S."/>
            <person name="Park J."/>
            <person name="Yeom S.I."/>
            <person name="Kim Y.M."/>
            <person name="Seo E."/>
            <person name="Kim K.T."/>
            <person name="Kim M.S."/>
            <person name="Lee J.M."/>
            <person name="Cheong K."/>
            <person name="Shin H.S."/>
            <person name="Kim S.B."/>
            <person name="Han K."/>
            <person name="Lee J."/>
            <person name="Park M."/>
            <person name="Lee H.A."/>
            <person name="Lee H.Y."/>
            <person name="Lee Y."/>
            <person name="Oh S."/>
            <person name="Lee J.H."/>
            <person name="Choi E."/>
            <person name="Choi E."/>
            <person name="Lee S.E."/>
            <person name="Jeon J."/>
            <person name="Kim H."/>
            <person name="Choi G."/>
            <person name="Song H."/>
            <person name="Lee J."/>
            <person name="Lee S.C."/>
            <person name="Kwon J.K."/>
            <person name="Lee H.Y."/>
            <person name="Koo N."/>
            <person name="Hong Y."/>
            <person name="Kim R.W."/>
            <person name="Kang W.H."/>
            <person name="Huh J.H."/>
            <person name="Kang B.C."/>
            <person name="Yang T.J."/>
            <person name="Lee Y.H."/>
            <person name="Bennetzen J.L."/>
            <person name="Choi D."/>
        </authorList>
    </citation>
    <scope>NUCLEOTIDE SEQUENCE [LARGE SCALE GENOMIC DNA]</scope>
    <source>
        <strain evidence="9">cv. PBC81</strain>
    </source>
</reference>
<dbReference type="PANTHER" id="PTHR31225">
    <property type="entry name" value="OS04G0344100 PROTEIN-RELATED"/>
    <property type="match status" value="1"/>
</dbReference>
<dbReference type="OrthoDB" id="1262678at2759"/>
<dbReference type="Pfam" id="PF01397">
    <property type="entry name" value="Terpene_synth"/>
    <property type="match status" value="1"/>
</dbReference>
<dbReference type="SFLD" id="SFLDS00005">
    <property type="entry name" value="Isoprenoid_Synthase_Type_I"/>
    <property type="match status" value="1"/>
</dbReference>
<dbReference type="SUPFAM" id="SSF56672">
    <property type="entry name" value="DNA/RNA polymerases"/>
    <property type="match status" value="1"/>
</dbReference>
<dbReference type="Proteomes" id="UP000224567">
    <property type="component" value="Unassembled WGS sequence"/>
</dbReference>
<comment type="pathway">
    <text evidence="2">Secondary metabolite biosynthesis; terpenoid biosynthesis.</text>
</comment>
<dbReference type="PANTHER" id="PTHR31225:SF0">
    <property type="entry name" value="S-(+)-LINALOOL SYNTHASE, CHLOROPLASTIC"/>
    <property type="match status" value="1"/>
</dbReference>
<feature type="domain" description="Terpene synthase metal-binding" evidence="7">
    <location>
        <begin position="433"/>
        <end position="669"/>
    </location>
</feature>
<comment type="cofactor">
    <cofactor evidence="1">
        <name>Mg(2+)</name>
        <dbReference type="ChEBI" id="CHEBI:18420"/>
    </cofactor>
</comment>
<dbReference type="InterPro" id="IPR001906">
    <property type="entry name" value="Terpene_synth_N"/>
</dbReference>
<accession>A0A2G2VSE5</accession>
<keyword evidence="9" id="KW-1185">Reference proteome</keyword>
<name>A0A2G2VSE5_CAPBA</name>
<dbReference type="AlphaFoldDB" id="A0A2G2VSE5"/>
<evidence type="ECO:0000256" key="4">
    <source>
        <dbReference type="ARBA" id="ARBA00022842"/>
    </source>
</evidence>
<feature type="domain" description="Terpene synthase N-terminal" evidence="6">
    <location>
        <begin position="219"/>
        <end position="363"/>
    </location>
</feature>
<protein>
    <submittedName>
        <fullName evidence="8">(3S,6E)-nerolidol synthase 1</fullName>
    </submittedName>
</protein>
<dbReference type="InterPro" id="IPR043128">
    <property type="entry name" value="Rev_trsase/Diguanyl_cyclase"/>
</dbReference>
<dbReference type="InterPro" id="IPR008949">
    <property type="entry name" value="Isoprenoid_synthase_dom_sf"/>
</dbReference>
<dbReference type="SUPFAM" id="SSF48576">
    <property type="entry name" value="Terpenoid synthases"/>
    <property type="match status" value="1"/>
</dbReference>
<dbReference type="InterPro" id="IPR008930">
    <property type="entry name" value="Terpenoid_cyclase/PrenylTrfase"/>
</dbReference>
<dbReference type="EMBL" id="MLFT02000010">
    <property type="protein sequence ID" value="PHT35886.1"/>
    <property type="molecule type" value="Genomic_DNA"/>
</dbReference>
<dbReference type="Gene3D" id="3.30.70.270">
    <property type="match status" value="1"/>
</dbReference>
<evidence type="ECO:0000313" key="8">
    <source>
        <dbReference type="EMBL" id="PHT35886.1"/>
    </source>
</evidence>
<evidence type="ECO:0000259" key="6">
    <source>
        <dbReference type="Pfam" id="PF01397"/>
    </source>
</evidence>
<dbReference type="Gene3D" id="1.10.600.10">
    <property type="entry name" value="Farnesyl Diphosphate Synthase"/>
    <property type="match status" value="1"/>
</dbReference>
<dbReference type="GO" id="GO:0010333">
    <property type="term" value="F:terpene synthase activity"/>
    <property type="evidence" value="ECO:0007669"/>
    <property type="project" value="InterPro"/>
</dbReference>
<evidence type="ECO:0000256" key="1">
    <source>
        <dbReference type="ARBA" id="ARBA00001946"/>
    </source>
</evidence>
<proteinExistence type="predicted"/>
<evidence type="ECO:0000259" key="7">
    <source>
        <dbReference type="Pfam" id="PF03936"/>
    </source>
</evidence>
<keyword evidence="3" id="KW-0479">Metal-binding</keyword>
<dbReference type="GO" id="GO:0000287">
    <property type="term" value="F:magnesium ion binding"/>
    <property type="evidence" value="ECO:0007669"/>
    <property type="project" value="InterPro"/>
</dbReference>
<dbReference type="SUPFAM" id="SSF48239">
    <property type="entry name" value="Terpenoid cyclases/Protein prenyltransferases"/>
    <property type="match status" value="1"/>
</dbReference>
<comment type="caution">
    <text evidence="8">The sequence shown here is derived from an EMBL/GenBank/DDBJ whole genome shotgun (WGS) entry which is preliminary data.</text>
</comment>
<organism evidence="8 9">
    <name type="scientific">Capsicum baccatum</name>
    <name type="common">Peruvian pepper</name>
    <dbReference type="NCBI Taxonomy" id="33114"/>
    <lineage>
        <taxon>Eukaryota</taxon>
        <taxon>Viridiplantae</taxon>
        <taxon>Streptophyta</taxon>
        <taxon>Embryophyta</taxon>
        <taxon>Tracheophyta</taxon>
        <taxon>Spermatophyta</taxon>
        <taxon>Magnoliopsida</taxon>
        <taxon>eudicotyledons</taxon>
        <taxon>Gunneridae</taxon>
        <taxon>Pentapetalae</taxon>
        <taxon>asterids</taxon>
        <taxon>lamiids</taxon>
        <taxon>Solanales</taxon>
        <taxon>Solanaceae</taxon>
        <taxon>Solanoideae</taxon>
        <taxon>Capsiceae</taxon>
        <taxon>Capsicum</taxon>
    </lineage>
</organism>
<evidence type="ECO:0000256" key="2">
    <source>
        <dbReference type="ARBA" id="ARBA00004721"/>
    </source>
</evidence>
<gene>
    <name evidence="8" type="ORF">CQW23_23586</name>
</gene>
<evidence type="ECO:0000313" key="9">
    <source>
        <dbReference type="Proteomes" id="UP000224567"/>
    </source>
</evidence>
<dbReference type="GO" id="GO:0016102">
    <property type="term" value="P:diterpenoid biosynthetic process"/>
    <property type="evidence" value="ECO:0007669"/>
    <property type="project" value="InterPro"/>
</dbReference>
<keyword evidence="5" id="KW-0456">Lyase</keyword>
<sequence length="762" mass="87653">MPFGLKNARATYMRVMTTIFHDMMLKEIEFYVDDVIIKSREQSDHVKDLIKFFESLRRAHNKISDALATLSSRLQHLDKTCIDSFHIQIHDQHAYYNVAEKKLDGEPWYHDIKEYIQTGKYPIHVDSNQKRTIRRLSSGFFLSGGILYKRTPDLGLLRCVDAKEASKIMTKVHSAICGPHMSGTLLKNGMLFFCFTIRFESRSPPEEQGKEVDGFNSAKFAQLVNDVKYALRTERNGNRLDNLALVDALQRMGIEHHFQEEIDSIFQKEYEESTCLAKYQNPYDVSLSFRLLRQEGYHVPADVFTKFKNNDDGTFGVNLSQDVGGLIGLYEAAQLGVEGEHILDELANFSGEHLNARLTNNDSCGQARLIKETLKYPYHKSLASCKAKSFISNFKGINGWGRSTLQELANIDYSITKEIHQHELAQVSRWWRSLGLAEELKLLRDQPLKWYTWPMAVLTDPRMSQQRIELAKCITFVYVIDDIFDLYGTVEELTLFSQAVNRWELSAMMDLPEYMWSSYRALYHTINDIGDNIYKIYGQNPTQNLRNTWASLCNAFLKEAKWFASGVIPTADEYLKNGLVSSGIHAVLVHLFYLLGLGVSSISLEDISDISASTAMILRLWDDLGTAKDENQEGTDGSYIECYIKENKDASLELAREHVIKLIEDEWKQLNKEHLRLMSRSSRSISKASLNFARMVPLMYNYDDNQCLPVLQEYIKSMLLQFDFERREQRFSSTDNIQTTFKYVDSLGLPGIGNYRLISNFS</sequence>
<evidence type="ECO:0000256" key="3">
    <source>
        <dbReference type="ARBA" id="ARBA00022723"/>
    </source>
</evidence>
<dbReference type="STRING" id="33114.A0A2G2VSE5"/>
<dbReference type="InterPro" id="IPR044814">
    <property type="entry name" value="Terpene_cyclase_plant_C1"/>
</dbReference>
<dbReference type="InterPro" id="IPR036965">
    <property type="entry name" value="Terpene_synth_N_sf"/>
</dbReference>